<evidence type="ECO:0000313" key="8">
    <source>
        <dbReference type="Proteomes" id="UP000191661"/>
    </source>
</evidence>
<dbReference type="InterPro" id="IPR050714">
    <property type="entry name" value="Cobalamin_biosynth_MTase"/>
</dbReference>
<dbReference type="SUPFAM" id="SSF53790">
    <property type="entry name" value="Tetrapyrrole methylase"/>
    <property type="match status" value="1"/>
</dbReference>
<keyword evidence="3 7" id="KW-0489">Methyltransferase</keyword>
<dbReference type="AlphaFoldDB" id="A0A1V6N0H9"/>
<dbReference type="UniPathway" id="UPA00148"/>
<dbReference type="RefSeq" id="WP_080460947.1">
    <property type="nucleotide sequence ID" value="NZ_JXMW01000024.1"/>
</dbReference>
<dbReference type="Pfam" id="PF00590">
    <property type="entry name" value="TP_methylase"/>
    <property type="match status" value="1"/>
</dbReference>
<dbReference type="GO" id="GO:0032259">
    <property type="term" value="P:methylation"/>
    <property type="evidence" value="ECO:0007669"/>
    <property type="project" value="UniProtKB-KW"/>
</dbReference>
<dbReference type="GO" id="GO:0008276">
    <property type="term" value="F:protein methyltransferase activity"/>
    <property type="evidence" value="ECO:0007669"/>
    <property type="project" value="InterPro"/>
</dbReference>
<dbReference type="Gene3D" id="3.40.1010.10">
    <property type="entry name" value="Cobalt-precorrin-4 Transmethylase, Domain 1"/>
    <property type="match status" value="1"/>
</dbReference>
<reference evidence="7 8" key="1">
    <citation type="submission" date="2014-12" db="EMBL/GenBank/DDBJ databases">
        <title>Genome sequence of Methanobrevibacter arboriphilicus DH1, DSM1125.</title>
        <authorList>
            <person name="Poehlein A."/>
            <person name="Thauer R.K."/>
            <person name="Seedorf H."/>
            <person name="Daniel R."/>
        </authorList>
    </citation>
    <scope>NUCLEOTIDE SEQUENCE [LARGE SCALE GENOMIC DNA]</scope>
    <source>
        <strain evidence="7 8">DH1</strain>
    </source>
</reference>
<sequence length="211" mass="23255">MSKLFIVGIGPGSKDYLTEKAKNVVKNADITIGSWRAINIFDDIGEVIGLDVKDLQEKLENAVDLAKNGKKVCVLSTGDPGFSGVLKTIKKIAENKNFDQNSIEVIPGISSLQLAAAKNRISWDEANIMTFHGRENISDILNVIDNGLPTIALPSKSVKDMVKFLLDNGIDENRKVTICEKLSYPEEKVITTSLKEVLDSNFSYMCVMIIY</sequence>
<evidence type="ECO:0000259" key="6">
    <source>
        <dbReference type="Pfam" id="PF00590"/>
    </source>
</evidence>
<organism evidence="7 8">
    <name type="scientific">Methanobrevibacter arboriphilus JCM 13429 = DSM 1125</name>
    <dbReference type="NCBI Taxonomy" id="1300164"/>
    <lineage>
        <taxon>Archaea</taxon>
        <taxon>Methanobacteriati</taxon>
        <taxon>Methanobacteriota</taxon>
        <taxon>Methanomada group</taxon>
        <taxon>Methanobacteria</taxon>
        <taxon>Methanobacteriales</taxon>
        <taxon>Methanobacteriaceae</taxon>
        <taxon>Methanobrevibacter</taxon>
    </lineage>
</organism>
<comment type="pathway">
    <text evidence="1">Cofactor biosynthesis; adenosylcobalamin biosynthesis.</text>
</comment>
<keyword evidence="5" id="KW-0949">S-adenosyl-L-methionine</keyword>
<dbReference type="NCBIfam" id="TIGR02467">
    <property type="entry name" value="CbiE"/>
    <property type="match status" value="1"/>
</dbReference>
<dbReference type="CDD" id="cd11644">
    <property type="entry name" value="Precorrin-6Y-MT"/>
    <property type="match status" value="1"/>
</dbReference>
<dbReference type="EMBL" id="JXMW01000024">
    <property type="protein sequence ID" value="OQD58220.1"/>
    <property type="molecule type" value="Genomic_DNA"/>
</dbReference>
<keyword evidence="8" id="KW-1185">Reference proteome</keyword>
<comment type="caution">
    <text evidence="7">The sequence shown here is derived from an EMBL/GenBank/DDBJ whole genome shotgun (WGS) entry which is preliminary data.</text>
</comment>
<dbReference type="InterPro" id="IPR014777">
    <property type="entry name" value="4pyrrole_Mease_sub1"/>
</dbReference>
<evidence type="ECO:0000256" key="5">
    <source>
        <dbReference type="ARBA" id="ARBA00022691"/>
    </source>
</evidence>
<dbReference type="Gene3D" id="3.30.950.10">
    <property type="entry name" value="Methyltransferase, Cobalt-precorrin-4 Transmethylase, Domain 2"/>
    <property type="match status" value="1"/>
</dbReference>
<dbReference type="InterPro" id="IPR014776">
    <property type="entry name" value="4pyrrole_Mease_sub2"/>
</dbReference>
<dbReference type="OrthoDB" id="42238at2157"/>
<dbReference type="GO" id="GO:0009236">
    <property type="term" value="P:cobalamin biosynthetic process"/>
    <property type="evidence" value="ECO:0007669"/>
    <property type="project" value="UniProtKB-UniPathway"/>
</dbReference>
<proteinExistence type="predicted"/>
<evidence type="ECO:0000256" key="2">
    <source>
        <dbReference type="ARBA" id="ARBA00022573"/>
    </source>
</evidence>
<keyword evidence="2" id="KW-0169">Cobalamin biosynthesis</keyword>
<dbReference type="InterPro" id="IPR012818">
    <property type="entry name" value="CbiE"/>
</dbReference>
<feature type="domain" description="Tetrapyrrole methylase" evidence="6">
    <location>
        <begin position="3"/>
        <end position="197"/>
    </location>
</feature>
<dbReference type="Proteomes" id="UP000191661">
    <property type="component" value="Unassembled WGS sequence"/>
</dbReference>
<evidence type="ECO:0000256" key="4">
    <source>
        <dbReference type="ARBA" id="ARBA00022679"/>
    </source>
</evidence>
<keyword evidence="4 7" id="KW-0808">Transferase</keyword>
<dbReference type="EC" id="2.1.1.132" evidence="7"/>
<name>A0A1V6N0H9_METAZ</name>
<dbReference type="InterPro" id="IPR000878">
    <property type="entry name" value="4pyrrol_Mease"/>
</dbReference>
<dbReference type="NCBIfam" id="NF004459">
    <property type="entry name" value="PRK05787.2-2"/>
    <property type="match status" value="1"/>
</dbReference>
<gene>
    <name evidence="7" type="primary">cbiE</name>
    <name evidence="7" type="ORF">MBBAR_24c00180</name>
</gene>
<accession>A0A1V6N0H9</accession>
<dbReference type="InterPro" id="IPR035996">
    <property type="entry name" value="4pyrrol_Methylase_sf"/>
</dbReference>
<dbReference type="GO" id="GO:0046025">
    <property type="term" value="F:precorrin-6Y C5,15-methyltransferase (decarboxylating) activity"/>
    <property type="evidence" value="ECO:0007669"/>
    <property type="project" value="UniProtKB-EC"/>
</dbReference>
<dbReference type="PANTHER" id="PTHR43182:SF1">
    <property type="entry name" value="COBALT-PRECORRIN-7 C(5)-METHYLTRANSFERASE"/>
    <property type="match status" value="1"/>
</dbReference>
<dbReference type="PANTHER" id="PTHR43182">
    <property type="entry name" value="COBALT-PRECORRIN-6B C(15)-METHYLTRANSFERASE (DECARBOXYLATING)"/>
    <property type="match status" value="1"/>
</dbReference>
<evidence type="ECO:0000256" key="3">
    <source>
        <dbReference type="ARBA" id="ARBA00022603"/>
    </source>
</evidence>
<evidence type="ECO:0000313" key="7">
    <source>
        <dbReference type="EMBL" id="OQD58220.1"/>
    </source>
</evidence>
<evidence type="ECO:0000256" key="1">
    <source>
        <dbReference type="ARBA" id="ARBA00004953"/>
    </source>
</evidence>
<protein>
    <submittedName>
        <fullName evidence="7">Precorrin-6Y methylase</fullName>
        <ecNumber evidence="7">2.1.1.132</ecNumber>
    </submittedName>
</protein>